<organism evidence="1 2">
    <name type="scientific">Streptosporangium subroseum</name>
    <dbReference type="NCBI Taxonomy" id="106412"/>
    <lineage>
        <taxon>Bacteria</taxon>
        <taxon>Bacillati</taxon>
        <taxon>Actinomycetota</taxon>
        <taxon>Actinomycetes</taxon>
        <taxon>Streptosporangiales</taxon>
        <taxon>Streptosporangiaceae</taxon>
        <taxon>Streptosporangium</taxon>
    </lineage>
</organism>
<protein>
    <submittedName>
        <fullName evidence="1">Uncharacterized protein</fullName>
    </submittedName>
</protein>
<sequence>MQARKREFPIAETESSLDSVFLESAVAGHVTNHPHNVAAICKRYEATRSEALPARAGADLVAKVITEWQQT</sequence>
<reference evidence="1 2" key="1">
    <citation type="submission" date="2017-06" db="EMBL/GenBank/DDBJ databases">
        <authorList>
            <person name="Kim H.J."/>
            <person name="Triplett B.A."/>
        </authorList>
    </citation>
    <scope>NUCLEOTIDE SEQUENCE [LARGE SCALE GENOMIC DNA]</scope>
    <source>
        <strain evidence="1 2">CGMCC 4.2132</strain>
    </source>
</reference>
<name>A0A239A3J3_9ACTN</name>
<dbReference type="AlphaFoldDB" id="A0A239A3J3"/>
<keyword evidence="2" id="KW-1185">Reference proteome</keyword>
<gene>
    <name evidence="1" type="ORF">SAMN05216276_1001107</name>
</gene>
<proteinExistence type="predicted"/>
<evidence type="ECO:0000313" key="1">
    <source>
        <dbReference type="EMBL" id="SNR90217.1"/>
    </source>
</evidence>
<evidence type="ECO:0000313" key="2">
    <source>
        <dbReference type="Proteomes" id="UP000198282"/>
    </source>
</evidence>
<dbReference type="Proteomes" id="UP000198282">
    <property type="component" value="Unassembled WGS sequence"/>
</dbReference>
<accession>A0A239A3J3</accession>
<dbReference type="EMBL" id="FZOD01000001">
    <property type="protein sequence ID" value="SNR90217.1"/>
    <property type="molecule type" value="Genomic_DNA"/>
</dbReference>